<comment type="caution">
    <text evidence="2">The sequence shown here is derived from an EMBL/GenBank/DDBJ whole genome shotgun (WGS) entry which is preliminary data.</text>
</comment>
<keyword evidence="3" id="KW-1185">Reference proteome</keyword>
<evidence type="ECO:0000259" key="1">
    <source>
        <dbReference type="Pfam" id="PF01498"/>
    </source>
</evidence>
<dbReference type="Pfam" id="PF01498">
    <property type="entry name" value="HTH_Tnp_Tc3_2"/>
    <property type="match status" value="1"/>
</dbReference>
<evidence type="ECO:0000313" key="3">
    <source>
        <dbReference type="Proteomes" id="UP001162483"/>
    </source>
</evidence>
<dbReference type="Proteomes" id="UP001162483">
    <property type="component" value="Unassembled WGS sequence"/>
</dbReference>
<accession>A0ABN9FRP2</accession>
<gene>
    <name evidence="2" type="ORF">SPARVUS_LOCUS12658159</name>
</gene>
<feature type="non-terminal residue" evidence="2">
    <location>
        <position position="88"/>
    </location>
</feature>
<feature type="domain" description="Transposase Tc1-like" evidence="1">
    <location>
        <begin position="2"/>
        <end position="68"/>
    </location>
</feature>
<dbReference type="EMBL" id="CATNWA010017341">
    <property type="protein sequence ID" value="CAI9599727.1"/>
    <property type="molecule type" value="Genomic_DNA"/>
</dbReference>
<proteinExistence type="predicted"/>
<dbReference type="InterPro" id="IPR002492">
    <property type="entry name" value="Transposase_Tc1-like"/>
</dbReference>
<sequence length="88" mass="10012">MLKRTVHRSRQLFADSIAKDLQTSCGLQISTTIVHRELHGFGFHGRAAASKPYNTKCNAKLQMQWCKACCHWTLEQHLPDCVVPSVKF</sequence>
<reference evidence="2" key="1">
    <citation type="submission" date="2023-05" db="EMBL/GenBank/DDBJ databases">
        <authorList>
            <person name="Stuckert A."/>
        </authorList>
    </citation>
    <scope>NUCLEOTIDE SEQUENCE</scope>
</reference>
<name>A0ABN9FRP2_9NEOB</name>
<organism evidence="2 3">
    <name type="scientific">Staurois parvus</name>
    <dbReference type="NCBI Taxonomy" id="386267"/>
    <lineage>
        <taxon>Eukaryota</taxon>
        <taxon>Metazoa</taxon>
        <taxon>Chordata</taxon>
        <taxon>Craniata</taxon>
        <taxon>Vertebrata</taxon>
        <taxon>Euteleostomi</taxon>
        <taxon>Amphibia</taxon>
        <taxon>Batrachia</taxon>
        <taxon>Anura</taxon>
        <taxon>Neobatrachia</taxon>
        <taxon>Ranoidea</taxon>
        <taxon>Ranidae</taxon>
        <taxon>Staurois</taxon>
    </lineage>
</organism>
<evidence type="ECO:0000313" key="2">
    <source>
        <dbReference type="EMBL" id="CAI9599727.1"/>
    </source>
</evidence>
<protein>
    <recommendedName>
        <fullName evidence="1">Transposase Tc1-like domain-containing protein</fullName>
    </recommendedName>
</protein>